<evidence type="ECO:0000313" key="1">
    <source>
        <dbReference type="EMBL" id="CDT68504.1"/>
    </source>
</evidence>
<keyword evidence="1" id="KW-0540">Nuclease</keyword>
<evidence type="ECO:0000313" key="2">
    <source>
        <dbReference type="Proteomes" id="UP000049495"/>
    </source>
</evidence>
<dbReference type="GO" id="GO:0004519">
    <property type="term" value="F:endonuclease activity"/>
    <property type="evidence" value="ECO:0007669"/>
    <property type="project" value="UniProtKB-KW"/>
</dbReference>
<comment type="caution">
    <text evidence="1">The sequence shown here is derived from an EMBL/GenBank/DDBJ whole genome shotgun (WGS) entry which is preliminary data.</text>
</comment>
<organism evidence="1 2">
    <name type="scientific">Vibrio crassostreae</name>
    <dbReference type="NCBI Taxonomy" id="246167"/>
    <lineage>
        <taxon>Bacteria</taxon>
        <taxon>Pseudomonadati</taxon>
        <taxon>Pseudomonadota</taxon>
        <taxon>Gammaproteobacteria</taxon>
        <taxon>Vibrionales</taxon>
        <taxon>Vibrionaceae</taxon>
        <taxon>Vibrio</taxon>
    </lineage>
</organism>
<keyword evidence="1" id="KW-0255">Endonuclease</keyword>
<dbReference type="AlphaFoldDB" id="A0A822N7M4"/>
<name>A0A822N7M4_9VIBR</name>
<gene>
    <name evidence="1" type="ORF">VCR5J5_790002</name>
</gene>
<sequence length="113" mass="12821">MMKKSVLFYGVFDEILKEIALGCCKHPGEKFYLQPKTSEAIKIIEDVSNLPLNLYLTTSENITTVCYQCEITKWENKQYVPPDYLVNLSNKMATLQPSETNGAFLSFNGEVSI</sequence>
<protein>
    <submittedName>
        <fullName evidence="1">Restiction endonuclease</fullName>
    </submittedName>
</protein>
<dbReference type="RefSeq" id="WP_048613831.1">
    <property type="nucleotide sequence ID" value="NZ_CAWQCV010000010.1"/>
</dbReference>
<accession>A0A822N7M4</accession>
<keyword evidence="1" id="KW-0378">Hydrolase</keyword>
<dbReference type="EMBL" id="CCJV01000143">
    <property type="protein sequence ID" value="CDT68504.1"/>
    <property type="molecule type" value="Genomic_DNA"/>
</dbReference>
<proteinExistence type="predicted"/>
<reference evidence="2" key="1">
    <citation type="submission" date="2014-06" db="EMBL/GenBank/DDBJ databases">
        <authorList>
            <person name="Le Roux Frederique"/>
        </authorList>
    </citation>
    <scope>NUCLEOTIDE SEQUENCE [LARGE SCALE GENOMIC DNA]</scope>
    <source>
        <strain evidence="2">J5-5</strain>
    </source>
</reference>
<dbReference type="Proteomes" id="UP000049495">
    <property type="component" value="Unassembled WGS sequence"/>
</dbReference>